<evidence type="ECO:0000256" key="9">
    <source>
        <dbReference type="ARBA" id="ARBA00022806"/>
    </source>
</evidence>
<dbReference type="GO" id="GO:0051536">
    <property type="term" value="F:iron-sulfur cluster binding"/>
    <property type="evidence" value="ECO:0007669"/>
    <property type="project" value="UniProtKB-KW"/>
</dbReference>
<keyword evidence="14" id="KW-0413">Isomerase</keyword>
<evidence type="ECO:0000256" key="1">
    <source>
        <dbReference type="ARBA" id="ARBA00001966"/>
    </source>
</evidence>
<evidence type="ECO:0000256" key="7">
    <source>
        <dbReference type="ARBA" id="ARBA00022741"/>
    </source>
</evidence>
<evidence type="ECO:0000256" key="22">
    <source>
        <dbReference type="ARBA" id="ARBA00048954"/>
    </source>
</evidence>
<feature type="compositionally biased region" description="Polar residues" evidence="23">
    <location>
        <begin position="154"/>
        <end position="164"/>
    </location>
</feature>
<dbReference type="InterPro" id="IPR014013">
    <property type="entry name" value="Helic_SF1/SF2_ATP-bd_DinG/Rad3"/>
</dbReference>
<keyword evidence="9" id="KW-0347">Helicase</keyword>
<organism evidence="25 26">
    <name type="scientific">Lepraria neglecta</name>
    <dbReference type="NCBI Taxonomy" id="209136"/>
    <lineage>
        <taxon>Eukaryota</taxon>
        <taxon>Fungi</taxon>
        <taxon>Dikarya</taxon>
        <taxon>Ascomycota</taxon>
        <taxon>Pezizomycotina</taxon>
        <taxon>Lecanoromycetes</taxon>
        <taxon>OSLEUM clade</taxon>
        <taxon>Lecanoromycetidae</taxon>
        <taxon>Lecanorales</taxon>
        <taxon>Lecanorineae</taxon>
        <taxon>Stereocaulaceae</taxon>
        <taxon>Lepraria</taxon>
    </lineage>
</organism>
<dbReference type="GO" id="GO:0043139">
    <property type="term" value="F:5'-3' DNA helicase activity"/>
    <property type="evidence" value="ECO:0007669"/>
    <property type="project" value="UniProtKB-EC"/>
</dbReference>
<dbReference type="InterPro" id="IPR010614">
    <property type="entry name" value="RAD3-like_helicase_DEAD"/>
</dbReference>
<dbReference type="CDD" id="cd18788">
    <property type="entry name" value="SF2_C_XPD"/>
    <property type="match status" value="1"/>
</dbReference>
<comment type="subcellular location">
    <subcellularLocation>
        <location evidence="2">Nucleus</location>
    </subcellularLocation>
</comment>
<comment type="catalytic activity">
    <reaction evidence="22">
        <text>ATP + H2O = ADP + phosphate + H(+)</text>
        <dbReference type="Rhea" id="RHEA:13065"/>
        <dbReference type="ChEBI" id="CHEBI:15377"/>
        <dbReference type="ChEBI" id="CHEBI:15378"/>
        <dbReference type="ChEBI" id="CHEBI:30616"/>
        <dbReference type="ChEBI" id="CHEBI:43474"/>
        <dbReference type="ChEBI" id="CHEBI:456216"/>
        <dbReference type="EC" id="5.6.2.3"/>
    </reaction>
</comment>
<keyword evidence="7" id="KW-0547">Nucleotide-binding</keyword>
<feature type="domain" description="Helicase ATP-binding" evidence="24">
    <location>
        <begin position="4"/>
        <end position="427"/>
    </location>
</feature>
<evidence type="ECO:0000256" key="19">
    <source>
        <dbReference type="ARBA" id="ARBA00044998"/>
    </source>
</evidence>
<evidence type="ECO:0000256" key="18">
    <source>
        <dbReference type="ARBA" id="ARBA00044969"/>
    </source>
</evidence>
<dbReference type="PANTHER" id="PTHR11472">
    <property type="entry name" value="DNA REPAIR DEAD HELICASE RAD3/XP-D SUBFAMILY MEMBER"/>
    <property type="match status" value="1"/>
</dbReference>
<dbReference type="NCBIfam" id="TIGR00604">
    <property type="entry name" value="rad3"/>
    <property type="match status" value="1"/>
</dbReference>
<feature type="region of interest" description="Disordered" evidence="23">
    <location>
        <begin position="149"/>
        <end position="169"/>
    </location>
</feature>
<dbReference type="GO" id="GO:0005524">
    <property type="term" value="F:ATP binding"/>
    <property type="evidence" value="ECO:0007669"/>
    <property type="project" value="UniProtKB-KW"/>
</dbReference>
<protein>
    <recommendedName>
        <fullName evidence="5">ATP-dependent DNA helicase CHL1</fullName>
        <ecNumber evidence="18">5.6.2.3</ecNumber>
    </recommendedName>
    <alternativeName>
        <fullName evidence="4">ATP-dependent DNA helicase chl1</fullName>
    </alternativeName>
    <alternativeName>
        <fullName evidence="17">Chromosome loss protein 1</fullName>
    </alternativeName>
    <alternativeName>
        <fullName evidence="19 20">DNA 5'-3' helicase CHL1</fullName>
    </alternativeName>
</protein>
<evidence type="ECO:0000256" key="11">
    <source>
        <dbReference type="ARBA" id="ARBA00023004"/>
    </source>
</evidence>
<evidence type="ECO:0000256" key="10">
    <source>
        <dbReference type="ARBA" id="ARBA00022840"/>
    </source>
</evidence>
<evidence type="ECO:0000256" key="15">
    <source>
        <dbReference type="ARBA" id="ARBA00023242"/>
    </source>
</evidence>
<evidence type="ECO:0000256" key="17">
    <source>
        <dbReference type="ARBA" id="ARBA00029709"/>
    </source>
</evidence>
<dbReference type="EC" id="5.6.2.3" evidence="18"/>
<evidence type="ECO:0000313" key="25">
    <source>
        <dbReference type="EMBL" id="KAK3173562.1"/>
    </source>
</evidence>
<evidence type="ECO:0000313" key="26">
    <source>
        <dbReference type="Proteomes" id="UP001276659"/>
    </source>
</evidence>
<dbReference type="SMART" id="SM00491">
    <property type="entry name" value="HELICc2"/>
    <property type="match status" value="1"/>
</dbReference>
<keyword evidence="16" id="KW-0131">Cell cycle</keyword>
<dbReference type="InterPro" id="IPR013020">
    <property type="entry name" value="Rad3/Chl1-like"/>
</dbReference>
<dbReference type="Proteomes" id="UP001276659">
    <property type="component" value="Unassembled WGS sequence"/>
</dbReference>
<dbReference type="FunFam" id="3.40.50.300:FF:001372">
    <property type="entry name" value="ATP-dependent DNA helicase chl1"/>
    <property type="match status" value="1"/>
</dbReference>
<dbReference type="GO" id="GO:0005634">
    <property type="term" value="C:nucleus"/>
    <property type="evidence" value="ECO:0007669"/>
    <property type="project" value="UniProtKB-SubCell"/>
</dbReference>
<dbReference type="InterPro" id="IPR006554">
    <property type="entry name" value="Helicase-like_DEXD_c2"/>
</dbReference>
<accession>A0AAE0DKN5</accession>
<dbReference type="EMBL" id="JASNWA010000007">
    <property type="protein sequence ID" value="KAK3173562.1"/>
    <property type="molecule type" value="Genomic_DNA"/>
</dbReference>
<dbReference type="GO" id="GO:0034085">
    <property type="term" value="P:establishment of sister chromatid cohesion"/>
    <property type="evidence" value="ECO:0007669"/>
    <property type="project" value="TreeGrafter"/>
</dbReference>
<keyword evidence="8" id="KW-0378">Hydrolase</keyword>
<evidence type="ECO:0000259" key="24">
    <source>
        <dbReference type="PROSITE" id="PS51193"/>
    </source>
</evidence>
<dbReference type="GO" id="GO:0046872">
    <property type="term" value="F:metal ion binding"/>
    <property type="evidence" value="ECO:0007669"/>
    <property type="project" value="UniProtKB-KW"/>
</dbReference>
<keyword evidence="26" id="KW-1185">Reference proteome</keyword>
<gene>
    <name evidence="25" type="ORF">OEA41_006893</name>
</gene>
<evidence type="ECO:0000256" key="20">
    <source>
        <dbReference type="ARBA" id="ARBA00045008"/>
    </source>
</evidence>
<dbReference type="GO" id="GO:0006139">
    <property type="term" value="P:nucleobase-containing compound metabolic process"/>
    <property type="evidence" value="ECO:0007669"/>
    <property type="project" value="InterPro"/>
</dbReference>
<evidence type="ECO:0000256" key="16">
    <source>
        <dbReference type="ARBA" id="ARBA00023306"/>
    </source>
</evidence>
<evidence type="ECO:0000256" key="5">
    <source>
        <dbReference type="ARBA" id="ARBA00017386"/>
    </source>
</evidence>
<dbReference type="AlphaFoldDB" id="A0AAE0DKN5"/>
<keyword evidence="15" id="KW-0539">Nucleus</keyword>
<dbReference type="PROSITE" id="PS51193">
    <property type="entry name" value="HELICASE_ATP_BIND_2"/>
    <property type="match status" value="1"/>
</dbReference>
<dbReference type="InterPro" id="IPR045028">
    <property type="entry name" value="DinG/Rad3-like"/>
</dbReference>
<comment type="similarity">
    <text evidence="3">Belongs to the DEAD box helicase family. DEAH subfamily. DDX11/CHL1 sub-subfamily.</text>
</comment>
<evidence type="ECO:0000256" key="23">
    <source>
        <dbReference type="SAM" id="MobiDB-lite"/>
    </source>
</evidence>
<dbReference type="PANTHER" id="PTHR11472:SF41">
    <property type="entry name" value="ATP-DEPENDENT DNA HELICASE DDX11-RELATED"/>
    <property type="match status" value="1"/>
</dbReference>
<keyword evidence="12" id="KW-0411">Iron-sulfur</keyword>
<comment type="caution">
    <text evidence="25">The sequence shown here is derived from an EMBL/GenBank/DDBJ whole genome shotgun (WGS) entry which is preliminary data.</text>
</comment>
<evidence type="ECO:0000256" key="13">
    <source>
        <dbReference type="ARBA" id="ARBA00023125"/>
    </source>
</evidence>
<dbReference type="Pfam" id="PF13307">
    <property type="entry name" value="Helicase_C_2"/>
    <property type="match status" value="1"/>
</dbReference>
<name>A0AAE0DKN5_9LECA</name>
<dbReference type="InterPro" id="IPR027417">
    <property type="entry name" value="P-loop_NTPase"/>
</dbReference>
<dbReference type="GO" id="GO:0003677">
    <property type="term" value="F:DNA binding"/>
    <property type="evidence" value="ECO:0007669"/>
    <property type="project" value="UniProtKB-KW"/>
</dbReference>
<comment type="function">
    <text evidence="21">ATP-dependent DNA helicase important for chromosome transmission and normal cell cycle progression in G(2)/M. May have a role in changing DNA topology to allow the loading of proteins involved in maintaining sister chromatid cohesion in the vicinity of the centromeres. Has a specific role in chromosome segregation during meiosis II.</text>
</comment>
<dbReference type="Pfam" id="PF06733">
    <property type="entry name" value="DEAD_2"/>
    <property type="match status" value="1"/>
</dbReference>
<evidence type="ECO:0000256" key="12">
    <source>
        <dbReference type="ARBA" id="ARBA00023014"/>
    </source>
</evidence>
<dbReference type="Gene3D" id="3.40.50.300">
    <property type="entry name" value="P-loop containing nucleotide triphosphate hydrolases"/>
    <property type="match status" value="2"/>
</dbReference>
<sequence length="874" mass="97972">METSTRDFHHPYKPYDIQIQLMNAIYDCIAEGKVGIFESPTGPSGMVLSSLTWLRNTQEDALQNQATVEEDDDDPSWVAEHAQKEKRIAVLEQKSQVEARLRHIRAKELRQKQHYENGEPKTKRMKSSEAGKTLKMDDEAQFELDEYNSDDENTNANATAQLPSDQGLSSTSLQLMQQLGLTFNPSGENEDPLPTDELKVFYCSRTHSQLTQFVQEVRRVDLPVSSWTIGQDDPRADNSDEKLVVKHVPLGSRKNLCINPKVSKLGSAPAINERCLELQQPGTPKDHKCPFVPNKENETLVNDFRDHTLAKIRDIEDLGSLGKKIGICPYYASRATIKPSEIVTLPYPLLLQKSAREALDLSLKGHVVIIDEAHNLMDTISNIHSVSITHAQLKRCRAQLGVYLQKFRNRLRGKNRVYVAQVVRLIDSVSGYLERIAFENKSAEGIVDVSSLMAGKGVDQINLYKLMHYLQESKLARKVEGYVNYADEQSSESKPKADTISHASTMPVLTHVQSFLQTLTNPAAEGRFFYEKDENKDLALRYMLLDPTHHFKEIVEDARAVILAGGTMSPVDHPHIPCLSAQIIAKCVQMDDYVRHLFAYVDPVRLQTFSCGHVIPNENLIALPVAKGPGGVGFDFTYDKRNSLTVIEALGNCLIQLSNSIPDGLVVFFPSYAYLDQVVLRWQSKNASTNLKSIWDRLMKTKPVFRESKTTTGVDDVLYQYSQAVATGRGGLLLSVIGGKMSEGINFSDALGRGVVVVGLPFPNLQSAQWKAKLEYVEKSTIERRGSREEGKALARDFYENACMRAVNQSIGRAIRHKGDYASILLLDRRYKTPRIEGKLPGWIRQGIAKGSEGSDFREVIARVKAFFESKNSS</sequence>
<evidence type="ECO:0000256" key="2">
    <source>
        <dbReference type="ARBA" id="ARBA00004123"/>
    </source>
</evidence>
<dbReference type="GO" id="GO:0016818">
    <property type="term" value="F:hydrolase activity, acting on acid anhydrides, in phosphorus-containing anhydrides"/>
    <property type="evidence" value="ECO:0007669"/>
    <property type="project" value="InterPro"/>
</dbReference>
<dbReference type="SMART" id="SM00488">
    <property type="entry name" value="DEXDc2"/>
    <property type="match status" value="1"/>
</dbReference>
<keyword evidence="11" id="KW-0408">Iron</keyword>
<evidence type="ECO:0000256" key="14">
    <source>
        <dbReference type="ARBA" id="ARBA00023235"/>
    </source>
</evidence>
<evidence type="ECO:0000256" key="21">
    <source>
        <dbReference type="ARBA" id="ARBA00045702"/>
    </source>
</evidence>
<dbReference type="FunFam" id="3.40.50.300:FF:002774">
    <property type="entry name" value="ATP-dependent DNA helicase chl1"/>
    <property type="match status" value="1"/>
</dbReference>
<evidence type="ECO:0000256" key="4">
    <source>
        <dbReference type="ARBA" id="ARBA00016387"/>
    </source>
</evidence>
<feature type="region of interest" description="Disordered" evidence="23">
    <location>
        <begin position="108"/>
        <end position="134"/>
    </location>
</feature>
<keyword evidence="13" id="KW-0238">DNA-binding</keyword>
<proteinExistence type="inferred from homology"/>
<dbReference type="InterPro" id="IPR006555">
    <property type="entry name" value="ATP-dep_Helicase_C"/>
</dbReference>
<evidence type="ECO:0000256" key="6">
    <source>
        <dbReference type="ARBA" id="ARBA00022723"/>
    </source>
</evidence>
<evidence type="ECO:0000256" key="3">
    <source>
        <dbReference type="ARBA" id="ARBA00008435"/>
    </source>
</evidence>
<evidence type="ECO:0000256" key="8">
    <source>
        <dbReference type="ARBA" id="ARBA00022801"/>
    </source>
</evidence>
<keyword evidence="6" id="KW-0479">Metal-binding</keyword>
<comment type="cofactor">
    <cofactor evidence="1">
        <name>[4Fe-4S] cluster</name>
        <dbReference type="ChEBI" id="CHEBI:49883"/>
    </cofactor>
</comment>
<keyword evidence="10" id="KW-0067">ATP-binding</keyword>
<reference evidence="25" key="1">
    <citation type="submission" date="2022-11" db="EMBL/GenBank/DDBJ databases">
        <title>Chromosomal genome sequence assembly and mating type (MAT) locus characterization of the leprose asexual lichenized fungus Lepraria neglecta (Nyl.) Erichsen.</title>
        <authorList>
            <person name="Allen J.L."/>
            <person name="Pfeffer B."/>
        </authorList>
    </citation>
    <scope>NUCLEOTIDE SEQUENCE</scope>
    <source>
        <strain evidence="25">Allen 5258</strain>
    </source>
</reference>